<sequence>MSFADSCHGARMIALQQVLVPCFGGILRQNVFDSLRIGFMIAGLAGNVGFEFCQNVFGNFFTTIISGSSGFSVPGGFGSALFCPKGLRISAQGCCAAATLGRERTKIQPQRGCVKEAWENNDTTLSGLLA</sequence>
<proteinExistence type="predicted"/>
<dbReference type="EMBL" id="CAADFY010000100">
    <property type="protein sequence ID" value="VFK56963.1"/>
    <property type="molecule type" value="Genomic_DNA"/>
</dbReference>
<name>A0A450ZT61_9GAMM</name>
<dbReference type="EMBL" id="CAADFV010000096">
    <property type="protein sequence ID" value="VFK64495.1"/>
    <property type="molecule type" value="Genomic_DNA"/>
</dbReference>
<protein>
    <submittedName>
        <fullName evidence="1">Uncharacterized protein</fullName>
    </submittedName>
</protein>
<gene>
    <name evidence="2" type="ORF">BECKTUN1418E_GA0071001_10968</name>
    <name evidence="1" type="ORF">BECKTUN1418F_GA0071002_11008</name>
</gene>
<accession>A0A450ZT61</accession>
<evidence type="ECO:0000313" key="2">
    <source>
        <dbReference type="EMBL" id="VFK64495.1"/>
    </source>
</evidence>
<reference evidence="1" key="1">
    <citation type="submission" date="2019-02" db="EMBL/GenBank/DDBJ databases">
        <authorList>
            <person name="Gruber-Vodicka R. H."/>
            <person name="Seah K. B. B."/>
        </authorList>
    </citation>
    <scope>NUCLEOTIDE SEQUENCE</scope>
    <source>
        <strain evidence="2">BECK_BY2</strain>
        <strain evidence="1">BECK_BY3</strain>
    </source>
</reference>
<evidence type="ECO:0000313" key="1">
    <source>
        <dbReference type="EMBL" id="VFK56963.1"/>
    </source>
</evidence>
<organism evidence="1">
    <name type="scientific">Candidatus Kentrum sp. TUN</name>
    <dbReference type="NCBI Taxonomy" id="2126343"/>
    <lineage>
        <taxon>Bacteria</taxon>
        <taxon>Pseudomonadati</taxon>
        <taxon>Pseudomonadota</taxon>
        <taxon>Gammaproteobacteria</taxon>
        <taxon>Candidatus Kentrum</taxon>
    </lineage>
</organism>
<dbReference type="AlphaFoldDB" id="A0A450ZT61"/>